<accession>A0AA86TY90</accession>
<evidence type="ECO:0000313" key="1">
    <source>
        <dbReference type="EMBL" id="CAI9931572.1"/>
    </source>
</evidence>
<gene>
    <name evidence="1" type="ORF">HINF_LOCUS19217</name>
    <name evidence="2" type="ORF">HINF_LOCUS37764</name>
</gene>
<dbReference type="EMBL" id="CAXDID020000142">
    <property type="protein sequence ID" value="CAL6039253.1"/>
    <property type="molecule type" value="Genomic_DNA"/>
</dbReference>
<comment type="caution">
    <text evidence="1">The sequence shown here is derived from an EMBL/GenBank/DDBJ whole genome shotgun (WGS) entry which is preliminary data.</text>
</comment>
<name>A0AA86TY90_9EUKA</name>
<dbReference type="AlphaFoldDB" id="A0AA86TY90"/>
<organism evidence="1">
    <name type="scientific">Hexamita inflata</name>
    <dbReference type="NCBI Taxonomy" id="28002"/>
    <lineage>
        <taxon>Eukaryota</taxon>
        <taxon>Metamonada</taxon>
        <taxon>Diplomonadida</taxon>
        <taxon>Hexamitidae</taxon>
        <taxon>Hexamitinae</taxon>
        <taxon>Hexamita</taxon>
    </lineage>
</organism>
<evidence type="ECO:0000313" key="2">
    <source>
        <dbReference type="EMBL" id="CAL6039253.1"/>
    </source>
</evidence>
<evidence type="ECO:0000313" key="3">
    <source>
        <dbReference type="Proteomes" id="UP001642409"/>
    </source>
</evidence>
<dbReference type="EMBL" id="CATOUU010000495">
    <property type="protein sequence ID" value="CAI9931572.1"/>
    <property type="molecule type" value="Genomic_DNA"/>
</dbReference>
<keyword evidence="3" id="KW-1185">Reference proteome</keyword>
<protein>
    <submittedName>
        <fullName evidence="2">Hypothetical_protein</fullName>
    </submittedName>
</protein>
<dbReference type="Proteomes" id="UP001642409">
    <property type="component" value="Unassembled WGS sequence"/>
</dbReference>
<sequence length="277" mass="32728">MIGIFLQLFAHPVPFEVDERGQILKNELNMSGNFDMFRSFFHVFSVTQEEDVAYVFKQLPKDTALRNMYIYLDISLDISVNKLVLFKQLDGVLLFCTVFGRVKTDNPNIQIDLGNKSQYSNTNGSLIFTFNDKDPIATNIEDRYFNEINALVISDDGRDVINYDLDTNDKPINWEKVNIIRHDFKTKSLQQFEQSFKLSDQNMKYFYFDRLPNNYVYKYCNMSYEIVQSNGIDIEENNWNQPEKQKSTFINNLKDLIYKYSQQIIKYGYKLTCELFN</sequence>
<reference evidence="2 3" key="2">
    <citation type="submission" date="2024-07" db="EMBL/GenBank/DDBJ databases">
        <authorList>
            <person name="Akdeniz Z."/>
        </authorList>
    </citation>
    <scope>NUCLEOTIDE SEQUENCE [LARGE SCALE GENOMIC DNA]</scope>
</reference>
<reference evidence="1" key="1">
    <citation type="submission" date="2023-06" db="EMBL/GenBank/DDBJ databases">
        <authorList>
            <person name="Kurt Z."/>
        </authorList>
    </citation>
    <scope>NUCLEOTIDE SEQUENCE</scope>
</reference>
<proteinExistence type="predicted"/>